<evidence type="ECO:0008006" key="10">
    <source>
        <dbReference type="Google" id="ProtNLM"/>
    </source>
</evidence>
<dbReference type="GO" id="GO:0055085">
    <property type="term" value="P:transmembrane transport"/>
    <property type="evidence" value="ECO:0007669"/>
    <property type="project" value="InterPro"/>
</dbReference>
<comment type="similarity">
    <text evidence="2 6">Belongs to the ABC-3 integral membrane protein family.</text>
</comment>
<keyword evidence="6" id="KW-0813">Transport</keyword>
<feature type="transmembrane region" description="Helical" evidence="7">
    <location>
        <begin position="94"/>
        <end position="116"/>
    </location>
</feature>
<dbReference type="Gene3D" id="1.10.3470.10">
    <property type="entry name" value="ABC transporter involved in vitamin B12 uptake, BtuC"/>
    <property type="match status" value="1"/>
</dbReference>
<dbReference type="FunFam" id="1.10.3470.10:FF:000003">
    <property type="entry name" value="Iron ABC transporter permease SitD"/>
    <property type="match status" value="1"/>
</dbReference>
<keyword evidence="9" id="KW-1185">Reference proteome</keyword>
<dbReference type="InterPro" id="IPR001626">
    <property type="entry name" value="ABC_TroCD"/>
</dbReference>
<feature type="transmembrane region" description="Helical" evidence="7">
    <location>
        <begin position="56"/>
        <end position="82"/>
    </location>
</feature>
<evidence type="ECO:0000313" key="8">
    <source>
        <dbReference type="EMBL" id="KYC43040.1"/>
    </source>
</evidence>
<comment type="caution">
    <text evidence="8">The sequence shown here is derived from an EMBL/GenBank/DDBJ whole genome shotgun (WGS) entry which is preliminary data.</text>
</comment>
<evidence type="ECO:0000256" key="4">
    <source>
        <dbReference type="ARBA" id="ARBA00022989"/>
    </source>
</evidence>
<evidence type="ECO:0000313" key="9">
    <source>
        <dbReference type="Proteomes" id="UP000076925"/>
    </source>
</evidence>
<dbReference type="Pfam" id="PF00950">
    <property type="entry name" value="ABC-3"/>
    <property type="match status" value="1"/>
</dbReference>
<feature type="transmembrane region" description="Helical" evidence="7">
    <location>
        <begin position="175"/>
        <end position="193"/>
    </location>
</feature>
<dbReference type="GO" id="GO:0010043">
    <property type="term" value="P:response to zinc ion"/>
    <property type="evidence" value="ECO:0007669"/>
    <property type="project" value="TreeGrafter"/>
</dbReference>
<evidence type="ECO:0000256" key="3">
    <source>
        <dbReference type="ARBA" id="ARBA00022692"/>
    </source>
</evidence>
<dbReference type="GO" id="GO:0071281">
    <property type="term" value="P:cellular response to iron ion"/>
    <property type="evidence" value="ECO:0007669"/>
    <property type="project" value="UniProtKB-ARBA"/>
</dbReference>
<evidence type="ECO:0000256" key="2">
    <source>
        <dbReference type="ARBA" id="ARBA00008034"/>
    </source>
</evidence>
<proteinExistence type="inferred from homology"/>
<feature type="transmembrane region" description="Helical" evidence="7">
    <location>
        <begin position="12"/>
        <end position="36"/>
    </location>
</feature>
<comment type="subcellular location">
    <subcellularLocation>
        <location evidence="6">Cell membrane</location>
        <topology evidence="6">Multi-pass membrane protein</topology>
    </subcellularLocation>
    <subcellularLocation>
        <location evidence="1">Membrane</location>
        <topology evidence="1">Multi-pass membrane protein</topology>
    </subcellularLocation>
</comment>
<name>A0A139XEC3_9CYAN</name>
<feature type="transmembrane region" description="Helical" evidence="7">
    <location>
        <begin position="199"/>
        <end position="216"/>
    </location>
</feature>
<feature type="transmembrane region" description="Helical" evidence="7">
    <location>
        <begin position="136"/>
        <end position="154"/>
    </location>
</feature>
<dbReference type="RefSeq" id="WP_017745200.1">
    <property type="nucleotide sequence ID" value="NZ_KQ976354.1"/>
</dbReference>
<keyword evidence="4 7" id="KW-1133">Transmembrane helix</keyword>
<feature type="transmembrane region" description="Helical" evidence="7">
    <location>
        <begin position="223"/>
        <end position="244"/>
    </location>
</feature>
<dbReference type="STRING" id="128403.WA1_13135"/>
<dbReference type="CDD" id="cd06550">
    <property type="entry name" value="TM_ABC_iron-siderophores_like"/>
    <property type="match status" value="1"/>
</dbReference>
<dbReference type="SUPFAM" id="SSF81345">
    <property type="entry name" value="ABC transporter involved in vitamin B12 uptake, BtuC"/>
    <property type="match status" value="1"/>
</dbReference>
<dbReference type="OrthoDB" id="9788905at2"/>
<dbReference type="Proteomes" id="UP000076925">
    <property type="component" value="Unassembled WGS sequence"/>
</dbReference>
<dbReference type="InterPro" id="IPR037294">
    <property type="entry name" value="ABC_BtuC-like"/>
</dbReference>
<evidence type="ECO:0000256" key="5">
    <source>
        <dbReference type="ARBA" id="ARBA00023136"/>
    </source>
</evidence>
<evidence type="ECO:0000256" key="1">
    <source>
        <dbReference type="ARBA" id="ARBA00004141"/>
    </source>
</evidence>
<gene>
    <name evidence="8" type="ORF">WA1_13135</name>
</gene>
<dbReference type="EMBL" id="ANNX02000016">
    <property type="protein sequence ID" value="KYC43040.1"/>
    <property type="molecule type" value="Genomic_DNA"/>
</dbReference>
<protein>
    <recommendedName>
        <fullName evidence="10">Manganese ABC transporter permease</fullName>
    </recommendedName>
</protein>
<evidence type="ECO:0000256" key="7">
    <source>
        <dbReference type="SAM" id="Phobius"/>
    </source>
</evidence>
<sequence length="274" mass="29314">MNLILEPLSFEFMRNAIIVGILMGILCAVVGSYMIVQQMGMMAHAISHSVVAGLPIAYVLGISLSVGAAIAGVISAIMLAAIEAYSRVKLDSAMALILSEFLAVGVTLISILPGANRIDLVNILFGNILGVNRDDLILTLILTGFILLLTALFYKELLFYTFDPLGAQAQGMSIKIYYVGLVTAITLTVVASLQTVGSLLVIAMLVGPAVTAYLLVKELHAMMIWGSVFGAVSSVVGMYMSYYLDIPSGAAIVLIVFGFFFLAFLFSFSYQQLK</sequence>
<dbReference type="PANTHER" id="PTHR30477">
    <property type="entry name" value="ABC-TRANSPORTER METAL-BINDING PROTEIN"/>
    <property type="match status" value="1"/>
</dbReference>
<dbReference type="AlphaFoldDB" id="A0A139XEC3"/>
<evidence type="ECO:0000256" key="6">
    <source>
        <dbReference type="RuleBase" id="RU003943"/>
    </source>
</evidence>
<dbReference type="GO" id="GO:0043190">
    <property type="term" value="C:ATP-binding cassette (ABC) transporter complex"/>
    <property type="evidence" value="ECO:0007669"/>
    <property type="project" value="InterPro"/>
</dbReference>
<reference evidence="8 9" key="1">
    <citation type="journal article" date="2013" name="Genome Biol. Evol.">
        <title>Genomes of Stigonematalean cyanobacteria (subsection V) and the evolution of oxygenic photosynthesis from prokaryotes to plastids.</title>
        <authorList>
            <person name="Dagan T."/>
            <person name="Roettger M."/>
            <person name="Stucken K."/>
            <person name="Landan G."/>
            <person name="Koch R."/>
            <person name="Major P."/>
            <person name="Gould S.B."/>
            <person name="Goremykin V.V."/>
            <person name="Rippka R."/>
            <person name="Tandeau de Marsac N."/>
            <person name="Gugger M."/>
            <person name="Lockhart P.J."/>
            <person name="Allen J.F."/>
            <person name="Brune I."/>
            <person name="Maus I."/>
            <person name="Puhler A."/>
            <person name="Martin W.F."/>
        </authorList>
    </citation>
    <scope>NUCLEOTIDE SEQUENCE [LARGE SCALE GENOMIC DNA]</scope>
    <source>
        <strain evidence="8 9">PCC 7110</strain>
    </source>
</reference>
<organism evidence="8 9">
    <name type="scientific">Scytonema hofmannii PCC 7110</name>
    <dbReference type="NCBI Taxonomy" id="128403"/>
    <lineage>
        <taxon>Bacteria</taxon>
        <taxon>Bacillati</taxon>
        <taxon>Cyanobacteriota</taxon>
        <taxon>Cyanophyceae</taxon>
        <taxon>Nostocales</taxon>
        <taxon>Scytonemataceae</taxon>
        <taxon>Scytonema</taxon>
    </lineage>
</organism>
<keyword evidence="5 7" id="KW-0472">Membrane</keyword>
<accession>A0A139XEC3</accession>
<dbReference type="PANTHER" id="PTHR30477:SF13">
    <property type="entry name" value="IRON TRANSPORT SYSTEM MEMBRANE PROTEIN HI_0360-RELATED"/>
    <property type="match status" value="1"/>
</dbReference>
<keyword evidence="3 6" id="KW-0812">Transmembrane</keyword>
<feature type="transmembrane region" description="Helical" evidence="7">
    <location>
        <begin position="250"/>
        <end position="270"/>
    </location>
</feature>